<comment type="caution">
    <text evidence="1">The sequence shown here is derived from an EMBL/GenBank/DDBJ whole genome shotgun (WGS) entry which is preliminary data.</text>
</comment>
<reference evidence="1" key="1">
    <citation type="submission" date="2019-05" db="EMBL/GenBank/DDBJ databases">
        <title>Revised genome assembly of Burkholderiaceae (previously Ralstonia) sp. PBA.</title>
        <authorList>
            <person name="Gan H.M."/>
        </authorList>
    </citation>
    <scope>NUCLEOTIDE SEQUENCE</scope>
    <source>
        <strain evidence="1">PBA</strain>
    </source>
</reference>
<dbReference type="Proteomes" id="UP000004277">
    <property type="component" value="Unassembled WGS sequence"/>
</dbReference>
<dbReference type="EMBL" id="AKCV02000015">
    <property type="protein sequence ID" value="TMS58928.1"/>
    <property type="molecule type" value="Genomic_DNA"/>
</dbReference>
<protein>
    <submittedName>
        <fullName evidence="1">DUF2784 domain-containing protein</fullName>
    </submittedName>
</protein>
<accession>A0ACD3SSM9</accession>
<sequence length="127" mass="14152">MYWLADAVLLVHALFVVAVVGGLLLIWIGAWRKWQWVHAWWLRGAHLAAIVFVAGSALIGVACPLTVLEDALRGRTPGATGFIERWVGALLYYDWPTWVFTVLYVGFAALVAVTWIAIPPQRRTGPR</sequence>
<name>A0ACD3SSM9_9BURK</name>
<evidence type="ECO:0000313" key="1">
    <source>
        <dbReference type="EMBL" id="TMS58928.1"/>
    </source>
</evidence>
<gene>
    <name evidence="1" type="ORF">MW7_006495</name>
</gene>
<organism evidence="1 2">
    <name type="scientific">Imbroritus primus</name>
    <dbReference type="NCBI Taxonomy" id="3058603"/>
    <lineage>
        <taxon>Bacteria</taxon>
        <taxon>Pseudomonadati</taxon>
        <taxon>Pseudomonadota</taxon>
        <taxon>Betaproteobacteria</taxon>
        <taxon>Burkholderiales</taxon>
        <taxon>Burkholderiaceae</taxon>
        <taxon>Imbroritus</taxon>
    </lineage>
</organism>
<evidence type="ECO:0000313" key="2">
    <source>
        <dbReference type="Proteomes" id="UP000004277"/>
    </source>
</evidence>
<keyword evidence="2" id="KW-1185">Reference proteome</keyword>
<proteinExistence type="predicted"/>